<feature type="region of interest" description="Disordered" evidence="1">
    <location>
        <begin position="1"/>
        <end position="43"/>
    </location>
</feature>
<organism evidence="2 3">
    <name type="scientific">Panicum miliaceum</name>
    <name type="common">Proso millet</name>
    <name type="synonym">Broomcorn millet</name>
    <dbReference type="NCBI Taxonomy" id="4540"/>
    <lineage>
        <taxon>Eukaryota</taxon>
        <taxon>Viridiplantae</taxon>
        <taxon>Streptophyta</taxon>
        <taxon>Embryophyta</taxon>
        <taxon>Tracheophyta</taxon>
        <taxon>Spermatophyta</taxon>
        <taxon>Magnoliopsida</taxon>
        <taxon>Liliopsida</taxon>
        <taxon>Poales</taxon>
        <taxon>Poaceae</taxon>
        <taxon>PACMAD clade</taxon>
        <taxon>Panicoideae</taxon>
        <taxon>Panicodae</taxon>
        <taxon>Paniceae</taxon>
        <taxon>Panicinae</taxon>
        <taxon>Panicum</taxon>
        <taxon>Panicum sect. Panicum</taxon>
    </lineage>
</organism>
<dbReference type="OrthoDB" id="695040at2759"/>
<keyword evidence="2" id="KW-0695">RNA-directed DNA polymerase</keyword>
<keyword evidence="2" id="KW-0548">Nucleotidyltransferase</keyword>
<evidence type="ECO:0000256" key="1">
    <source>
        <dbReference type="SAM" id="MobiDB-lite"/>
    </source>
</evidence>
<sequence>MSQEIQEDNSGSGSDTSSDDGEESDENYKEVRGMTAKVRKEREKNPLNMKKGRSIEYRFQTKFHQDVYESAILGKKYNVARSQYVDWRKFEKMEDPIFKEIIQACRDKHVYRMMSFKYDWNNEIRAQFYATCYFKMIGDVRWVHCITEGKWYKINYFEFAAMFGFEKSDFDRTRIHLSSPLPKEEMKDMYLPGREWEYGGPKDLIPFYGYLNKFFRKTLAPREGDAHNISAFGRNLLLALTPSEPEFSVFDYIWEEIKSISESPQKCCGYGAYLMYMIDQKTNKRFECDYVHTPIDIKKEYHLGPTLAQVTQERQQDAAQGDVGEAAPNAPAHVPHSPPPPPRSHSRRDGSREMNWEKPPSPIRKMFNLIFVMCKPTNDVVHKERQRRKKDILRLKKMQEVTLPNDPPAPIGSEGQQIEPEDLEQQNARYQQEDYWGQLYVSGSVPSTTFVNTYVDPSAAPFVPPPPPFMNQPPPSVPPPYGFDAFSSWMVGQNLGDSDQGTSGYGGQNNDEDDDQQ</sequence>
<evidence type="ECO:0000313" key="2">
    <source>
        <dbReference type="EMBL" id="RLM69514.1"/>
    </source>
</evidence>
<accession>A0A3L6Q1R3</accession>
<dbReference type="GO" id="GO:0003964">
    <property type="term" value="F:RNA-directed DNA polymerase activity"/>
    <property type="evidence" value="ECO:0007669"/>
    <property type="project" value="UniProtKB-KW"/>
</dbReference>
<feature type="compositionally biased region" description="Basic and acidic residues" evidence="1">
    <location>
        <begin position="347"/>
        <end position="356"/>
    </location>
</feature>
<evidence type="ECO:0000313" key="3">
    <source>
        <dbReference type="Proteomes" id="UP000275267"/>
    </source>
</evidence>
<gene>
    <name evidence="2" type="ORF">C2845_PM17G09340</name>
</gene>
<keyword evidence="3" id="KW-1185">Reference proteome</keyword>
<proteinExistence type="predicted"/>
<name>A0A3L6Q1R3_PANMI</name>
<dbReference type="AlphaFoldDB" id="A0A3L6Q1R3"/>
<dbReference type="Proteomes" id="UP000275267">
    <property type="component" value="Unassembled WGS sequence"/>
</dbReference>
<protein>
    <submittedName>
        <fullName evidence="2">Reverse transcriptase (RNA-dependent DNA polymerase), putative</fullName>
    </submittedName>
</protein>
<keyword evidence="2" id="KW-0808">Transferase</keyword>
<dbReference type="STRING" id="4540.A0A3L6Q1R3"/>
<feature type="compositionally biased region" description="Basic and acidic residues" evidence="1">
    <location>
        <begin position="26"/>
        <end position="43"/>
    </location>
</feature>
<reference evidence="3" key="1">
    <citation type="journal article" date="2019" name="Nat. Commun.">
        <title>The genome of broomcorn millet.</title>
        <authorList>
            <person name="Zou C."/>
            <person name="Miki D."/>
            <person name="Li D."/>
            <person name="Tang Q."/>
            <person name="Xiao L."/>
            <person name="Rajput S."/>
            <person name="Deng P."/>
            <person name="Jia W."/>
            <person name="Huang R."/>
            <person name="Zhang M."/>
            <person name="Sun Y."/>
            <person name="Hu J."/>
            <person name="Fu X."/>
            <person name="Schnable P.S."/>
            <person name="Li F."/>
            <person name="Zhang H."/>
            <person name="Feng B."/>
            <person name="Zhu X."/>
            <person name="Liu R."/>
            <person name="Schnable J.C."/>
            <person name="Zhu J.-K."/>
            <person name="Zhang H."/>
        </authorList>
    </citation>
    <scope>NUCLEOTIDE SEQUENCE [LARGE SCALE GENOMIC DNA]</scope>
</reference>
<comment type="caution">
    <text evidence="2">The sequence shown here is derived from an EMBL/GenBank/DDBJ whole genome shotgun (WGS) entry which is preliminary data.</text>
</comment>
<feature type="region of interest" description="Disordered" evidence="1">
    <location>
        <begin position="310"/>
        <end position="360"/>
    </location>
</feature>
<dbReference type="EMBL" id="PQIB02000014">
    <property type="protein sequence ID" value="RLM69514.1"/>
    <property type="molecule type" value="Genomic_DNA"/>
</dbReference>
<feature type="region of interest" description="Disordered" evidence="1">
    <location>
        <begin position="491"/>
        <end position="517"/>
    </location>
</feature>